<gene>
    <name evidence="2" type="ORF">BB560_006432</name>
</gene>
<dbReference type="OrthoDB" id="10572223at2759"/>
<dbReference type="Proteomes" id="UP000245609">
    <property type="component" value="Unassembled WGS sequence"/>
</dbReference>
<comment type="caution">
    <text evidence="2">The sequence shown here is derived from an EMBL/GenBank/DDBJ whole genome shotgun (WGS) entry which is preliminary data.</text>
</comment>
<sequence>MGNKKPSNTQNSTFDDDIDVDVEQIGPKILPKYIVKSGFRSKKTNQTTKSKALNFLKDATFSKLLMRDYHSAIKLLNSQIDLPSSDLRLLWKNIYHVIKKFGENDSRCQRFLQSALKFMIPDKIEIIKEILFVKVNSNDLHEAQVVMETYLSNPWLYNHPQIHGYYGILLLAIRESEIHKSKTNAFNNTQSFESIDHDEETRLKPQNTIDFKMFYPDPLCKSFQNDPVYSDINIDVFLKFHILTPDPLIFRIKDYVSLRLTGDLYNNEDSDDDNIEYSYEIKYKSQWIKNAEKHLKESVRLDKSGMMFVFYLIQIYITSNNYDQAQSVVEELLNNDKENFLLIKYALIIQKLASMYYTKKLLYYKEHFKQTEDYSFFYEEDEESNNNKTPPKSRSEHCLQSNSKSFSDKSLELK</sequence>
<proteinExistence type="predicted"/>
<dbReference type="EMBL" id="MBFS01003232">
    <property type="protein sequence ID" value="PVU87815.1"/>
    <property type="molecule type" value="Genomic_DNA"/>
</dbReference>
<accession>A0A2T9Y680</accession>
<name>A0A2T9Y680_9FUNG</name>
<dbReference type="AlphaFoldDB" id="A0A2T9Y680"/>
<feature type="region of interest" description="Disordered" evidence="1">
    <location>
        <begin position="380"/>
        <end position="414"/>
    </location>
</feature>
<keyword evidence="3" id="KW-1185">Reference proteome</keyword>
<evidence type="ECO:0000313" key="2">
    <source>
        <dbReference type="EMBL" id="PVU87815.1"/>
    </source>
</evidence>
<reference evidence="2 3" key="1">
    <citation type="journal article" date="2018" name="MBio">
        <title>Comparative Genomics Reveals the Core Gene Toolbox for the Fungus-Insect Symbiosis.</title>
        <authorList>
            <person name="Wang Y."/>
            <person name="Stata M."/>
            <person name="Wang W."/>
            <person name="Stajich J.E."/>
            <person name="White M.M."/>
            <person name="Moncalvo J.M."/>
        </authorList>
    </citation>
    <scope>NUCLEOTIDE SEQUENCE [LARGE SCALE GENOMIC DNA]</scope>
    <source>
        <strain evidence="2 3">SC-DP-2</strain>
    </source>
</reference>
<evidence type="ECO:0000256" key="1">
    <source>
        <dbReference type="SAM" id="MobiDB-lite"/>
    </source>
</evidence>
<protein>
    <submittedName>
        <fullName evidence="2">Uncharacterized protein</fullName>
    </submittedName>
</protein>
<feature type="compositionally biased region" description="Polar residues" evidence="1">
    <location>
        <begin position="387"/>
        <end position="405"/>
    </location>
</feature>
<evidence type="ECO:0000313" key="3">
    <source>
        <dbReference type="Proteomes" id="UP000245609"/>
    </source>
</evidence>
<organism evidence="2 3">
    <name type="scientific">Smittium megazygosporum</name>
    <dbReference type="NCBI Taxonomy" id="133381"/>
    <lineage>
        <taxon>Eukaryota</taxon>
        <taxon>Fungi</taxon>
        <taxon>Fungi incertae sedis</taxon>
        <taxon>Zoopagomycota</taxon>
        <taxon>Kickxellomycotina</taxon>
        <taxon>Harpellomycetes</taxon>
        <taxon>Harpellales</taxon>
        <taxon>Legeriomycetaceae</taxon>
        <taxon>Smittium</taxon>
    </lineage>
</organism>